<dbReference type="EMBL" id="WSEL01000009">
    <property type="protein sequence ID" value="MVQ32666.1"/>
    <property type="molecule type" value="Genomic_DNA"/>
</dbReference>
<feature type="compositionally biased region" description="Low complexity" evidence="1">
    <location>
        <begin position="1"/>
        <end position="20"/>
    </location>
</feature>
<dbReference type="Gene3D" id="2.60.120.10">
    <property type="entry name" value="Jelly Rolls"/>
    <property type="match status" value="1"/>
</dbReference>
<dbReference type="Proteomes" id="UP000469385">
    <property type="component" value="Unassembled WGS sequence"/>
</dbReference>
<keyword evidence="3" id="KW-1185">Reference proteome</keyword>
<dbReference type="PANTHER" id="PTHR37943">
    <property type="entry name" value="PROTEIN VES"/>
    <property type="match status" value="1"/>
</dbReference>
<accession>A0A6N8J373</accession>
<dbReference type="InterPro" id="IPR010282">
    <property type="entry name" value="Uncharacterised_HutD/Ves"/>
</dbReference>
<dbReference type="InterPro" id="IPR014710">
    <property type="entry name" value="RmlC-like_jellyroll"/>
</dbReference>
<dbReference type="PANTHER" id="PTHR37943:SF1">
    <property type="entry name" value="PROTEIN VES"/>
    <property type="match status" value="1"/>
</dbReference>
<dbReference type="SUPFAM" id="SSF51182">
    <property type="entry name" value="RmlC-like cupins"/>
    <property type="match status" value="1"/>
</dbReference>
<gene>
    <name evidence="2" type="ORF">GON04_24635</name>
</gene>
<dbReference type="Pfam" id="PF05962">
    <property type="entry name" value="HutD"/>
    <property type="match status" value="1"/>
</dbReference>
<dbReference type="CDD" id="cd20293">
    <property type="entry name" value="cupin_HutD_N"/>
    <property type="match status" value="1"/>
</dbReference>
<name>A0A6N8J373_9BURK</name>
<evidence type="ECO:0000256" key="1">
    <source>
        <dbReference type="SAM" id="MobiDB-lite"/>
    </source>
</evidence>
<dbReference type="InterPro" id="IPR011051">
    <property type="entry name" value="RmlC_Cupin_sf"/>
</dbReference>
<evidence type="ECO:0000313" key="2">
    <source>
        <dbReference type="EMBL" id="MVQ32666.1"/>
    </source>
</evidence>
<comment type="caution">
    <text evidence="2">The sequence shown here is derived from an EMBL/GenBank/DDBJ whole genome shotgun (WGS) entry which is preliminary data.</text>
</comment>
<sequence>MWPASPASSTPPAATASPGPSRHDPGVPAPLPTVPPARRRPAMTTDWQLVSLDAAPRQPWRNGGGTTRELLAWPPGAPWTVRVSVADVTAPGPFSRFEGIERWFAVLEGAGVELRVGGGAQRLDPGTEALQFSGSAPVDCALVDGPTLDFNLMAAPGLARLRRVQGRWDFRVDGPALVAVYAHARPARLTLLETTLEVPPRHLLWRHRTWRAHGTLAGEGALWLEARTP</sequence>
<feature type="region of interest" description="Disordered" evidence="1">
    <location>
        <begin position="1"/>
        <end position="40"/>
    </location>
</feature>
<protein>
    <submittedName>
        <fullName evidence="2">HutD family protein</fullName>
    </submittedName>
</protein>
<dbReference type="AlphaFoldDB" id="A0A6N8J373"/>
<organism evidence="2 3">
    <name type="scientific">Ramlibacter pinisoli</name>
    <dbReference type="NCBI Taxonomy" id="2682844"/>
    <lineage>
        <taxon>Bacteria</taxon>
        <taxon>Pseudomonadati</taxon>
        <taxon>Pseudomonadota</taxon>
        <taxon>Betaproteobacteria</taxon>
        <taxon>Burkholderiales</taxon>
        <taxon>Comamonadaceae</taxon>
        <taxon>Ramlibacter</taxon>
    </lineage>
</organism>
<evidence type="ECO:0000313" key="3">
    <source>
        <dbReference type="Proteomes" id="UP000469385"/>
    </source>
</evidence>
<reference evidence="2 3" key="1">
    <citation type="submission" date="2019-12" db="EMBL/GenBank/DDBJ databases">
        <authorList>
            <person name="Huq M.A."/>
        </authorList>
    </citation>
    <scope>NUCLEOTIDE SEQUENCE [LARGE SCALE GENOMIC DNA]</scope>
    <source>
        <strain evidence="2 3">MAH-25</strain>
    </source>
</reference>
<proteinExistence type="predicted"/>